<evidence type="ECO:0000313" key="1">
    <source>
        <dbReference type="EMBL" id="CAH1853832.1"/>
    </source>
</evidence>
<accession>A0ABN8H8U4</accession>
<evidence type="ECO:0008006" key="3">
    <source>
        <dbReference type="Google" id="ProtNLM"/>
    </source>
</evidence>
<dbReference type="NCBIfam" id="NF047400">
    <property type="entry name" value="MazE_PemI_antitoxin"/>
    <property type="match status" value="1"/>
</dbReference>
<comment type="caution">
    <text evidence="1">The sequence shown here is derived from an EMBL/GenBank/DDBJ whole genome shotgun (WGS) entry which is preliminary data.</text>
</comment>
<protein>
    <recommendedName>
        <fullName evidence="3">AbrB family transcriptional regulator</fullName>
    </recommendedName>
</protein>
<gene>
    <name evidence="1" type="ORF">LMG032447_00725</name>
</gene>
<dbReference type="EMBL" id="CAKOEU010000003">
    <property type="protein sequence ID" value="CAH1853832.1"/>
    <property type="molecule type" value="Genomic_DNA"/>
</dbReference>
<name>A0ABN8H8U4_9LACO</name>
<sequence>MTITTIRKSGNSYAIHLPKVLEPEAGKEYIAVKKQNGTLIFVPKLADKFQNVADKSQYEAETNITYTAEESAGIE</sequence>
<evidence type="ECO:0000313" key="2">
    <source>
        <dbReference type="Proteomes" id="UP000838102"/>
    </source>
</evidence>
<dbReference type="Proteomes" id="UP000838102">
    <property type="component" value="Unassembled WGS sequence"/>
</dbReference>
<proteinExistence type="predicted"/>
<dbReference type="RefSeq" id="WP_248706140.1">
    <property type="nucleotide sequence ID" value="NZ_CAKOET010000003.1"/>
</dbReference>
<organism evidence="1 2">
    <name type="scientific">Convivina praedatoris</name>
    <dbReference type="NCBI Taxonomy" id="2880963"/>
    <lineage>
        <taxon>Bacteria</taxon>
        <taxon>Bacillati</taxon>
        <taxon>Bacillota</taxon>
        <taxon>Bacilli</taxon>
        <taxon>Lactobacillales</taxon>
        <taxon>Lactobacillaceae</taxon>
        <taxon>Convivina</taxon>
    </lineage>
</organism>
<reference evidence="1" key="1">
    <citation type="submission" date="2022-03" db="EMBL/GenBank/DDBJ databases">
        <authorList>
            <person name="Hettiarachchi G."/>
        </authorList>
    </citation>
    <scope>NUCLEOTIDE SEQUENCE</scope>
    <source>
        <strain evidence="1">LMG 32447</strain>
    </source>
</reference>
<keyword evidence="2" id="KW-1185">Reference proteome</keyword>